<comment type="similarity">
    <text evidence="4">Belongs to the universal ribosomal protein uS15 family.</text>
</comment>
<dbReference type="InterPro" id="IPR005290">
    <property type="entry name" value="Ribosomal_uS15_bac-type"/>
</dbReference>
<dbReference type="EMBL" id="CP006771">
    <property type="protein sequence ID" value="AGX88792.1"/>
    <property type="molecule type" value="Genomic_DNA"/>
</dbReference>
<name>U5NBJ6_9MOLU</name>
<evidence type="ECO:0000313" key="5">
    <source>
        <dbReference type="EMBL" id="AGX88792.1"/>
    </source>
</evidence>
<dbReference type="AlphaFoldDB" id="U5NBJ6"/>
<accession>U5NBJ6</accession>
<reference evidence="5 6" key="1">
    <citation type="journal article" date="2013" name="Genome Announc.">
        <title>Genome Sequence of Mycoplasma parvum (Formerly Eperythrozoon parvum), a Diminutive Hemoplasma of the Pig.</title>
        <authorList>
            <person name="do Nascimento N.C."/>
            <person name="Dos Santos A.P."/>
            <person name="Chu Y."/>
            <person name="Guimaraes A.M."/>
            <person name="Pagliaro A."/>
            <person name="Messick J.B."/>
        </authorList>
    </citation>
    <scope>NUCLEOTIDE SEQUENCE [LARGE SCALE GENOMIC DNA]</scope>
    <source>
        <strain evidence="5 6">Indiana</strain>
    </source>
</reference>
<dbReference type="GO" id="GO:0006412">
    <property type="term" value="P:translation"/>
    <property type="evidence" value="ECO:0007669"/>
    <property type="project" value="InterPro"/>
</dbReference>
<keyword evidence="1 4" id="KW-0689">Ribosomal protein</keyword>
<protein>
    <recommendedName>
        <fullName evidence="3">30S ribosomal protein S15</fullName>
    </recommendedName>
</protein>
<dbReference type="SMART" id="SM01387">
    <property type="entry name" value="Ribosomal_S15"/>
    <property type="match status" value="1"/>
</dbReference>
<evidence type="ECO:0000256" key="4">
    <source>
        <dbReference type="RuleBase" id="RU003919"/>
    </source>
</evidence>
<dbReference type="Gene3D" id="1.10.287.10">
    <property type="entry name" value="S15/NS1, RNA-binding"/>
    <property type="match status" value="1"/>
</dbReference>
<dbReference type="GO" id="GO:0005840">
    <property type="term" value="C:ribosome"/>
    <property type="evidence" value="ECO:0007669"/>
    <property type="project" value="UniProtKB-KW"/>
</dbReference>
<dbReference type="PATRIC" id="fig|1403316.3.peg.495"/>
<dbReference type="Proteomes" id="UP000017119">
    <property type="component" value="Chromosome"/>
</dbReference>
<dbReference type="InterPro" id="IPR009068">
    <property type="entry name" value="uS15_NS1_RNA-bd_sf"/>
</dbReference>
<dbReference type="GO" id="GO:0003735">
    <property type="term" value="F:structural constituent of ribosome"/>
    <property type="evidence" value="ECO:0007669"/>
    <property type="project" value="InterPro"/>
</dbReference>
<keyword evidence="2 4" id="KW-0687">Ribonucleoprotein</keyword>
<dbReference type="CDD" id="cd00353">
    <property type="entry name" value="Ribosomal_S15p_S13e"/>
    <property type="match status" value="1"/>
</dbReference>
<gene>
    <name evidence="5" type="ORF">PRV_02630</name>
</gene>
<dbReference type="GO" id="GO:1990904">
    <property type="term" value="C:ribonucleoprotein complex"/>
    <property type="evidence" value="ECO:0007669"/>
    <property type="project" value="UniProtKB-KW"/>
</dbReference>
<sequence length="76" mass="9458">MENKEKQVVVNCGDSVFQLRLLWERIQKLQQHLKINKKDYYCKTALFKLLSQRRRLLKYLKRKFPEKYKLIMIEQK</sequence>
<dbReference type="Pfam" id="PF00312">
    <property type="entry name" value="Ribosomal_S15"/>
    <property type="match status" value="1"/>
</dbReference>
<dbReference type="OrthoDB" id="9799262at2"/>
<organism evidence="5 6">
    <name type="scientific">Mycoplasma parvum str. Indiana</name>
    <dbReference type="NCBI Taxonomy" id="1403316"/>
    <lineage>
        <taxon>Bacteria</taxon>
        <taxon>Bacillati</taxon>
        <taxon>Mycoplasmatota</taxon>
        <taxon>Mollicutes</taxon>
        <taxon>Mycoplasmataceae</taxon>
        <taxon>Mycoplasma</taxon>
    </lineage>
</organism>
<dbReference type="KEGG" id="mpv:PRV_02630"/>
<evidence type="ECO:0000313" key="6">
    <source>
        <dbReference type="Proteomes" id="UP000017119"/>
    </source>
</evidence>
<evidence type="ECO:0000256" key="2">
    <source>
        <dbReference type="ARBA" id="ARBA00023274"/>
    </source>
</evidence>
<dbReference type="InterPro" id="IPR000589">
    <property type="entry name" value="Ribosomal_uS15"/>
</dbReference>
<dbReference type="SUPFAM" id="SSF47060">
    <property type="entry name" value="S15/NS1 RNA-binding domain"/>
    <property type="match status" value="1"/>
</dbReference>
<evidence type="ECO:0000256" key="1">
    <source>
        <dbReference type="ARBA" id="ARBA00022980"/>
    </source>
</evidence>
<evidence type="ECO:0000256" key="3">
    <source>
        <dbReference type="ARBA" id="ARBA00035313"/>
    </source>
</evidence>
<dbReference type="STRING" id="1403316.PRV_02630"/>
<dbReference type="RefSeq" id="WP_022770405.1">
    <property type="nucleotide sequence ID" value="NC_022575.1"/>
</dbReference>
<dbReference type="PANTHER" id="PTHR23321">
    <property type="entry name" value="RIBOSOMAL PROTEIN S15, BACTERIAL AND ORGANELLAR"/>
    <property type="match status" value="1"/>
</dbReference>
<proteinExistence type="inferred from homology"/>
<keyword evidence="6" id="KW-1185">Reference proteome</keyword>
<dbReference type="HOGENOM" id="CLU_148518_1_0_14"/>
<dbReference type="PANTHER" id="PTHR23321:SF26">
    <property type="entry name" value="SMALL RIBOSOMAL SUBUNIT PROTEIN US15M"/>
    <property type="match status" value="1"/>
</dbReference>
<dbReference type="GO" id="GO:0005737">
    <property type="term" value="C:cytoplasm"/>
    <property type="evidence" value="ECO:0007669"/>
    <property type="project" value="UniProtKB-ARBA"/>
</dbReference>